<dbReference type="InterPro" id="IPR058518">
    <property type="entry name" value="DUF8205"/>
</dbReference>
<dbReference type="Pfam" id="PF26632">
    <property type="entry name" value="DUF8205"/>
    <property type="match status" value="1"/>
</dbReference>
<evidence type="ECO:0000259" key="5">
    <source>
        <dbReference type="PROSITE" id="PS50865"/>
    </source>
</evidence>
<keyword evidence="2 4" id="KW-0863">Zinc-finger</keyword>
<evidence type="ECO:0000256" key="1">
    <source>
        <dbReference type="ARBA" id="ARBA00022723"/>
    </source>
</evidence>
<evidence type="ECO:0000313" key="6">
    <source>
        <dbReference type="EMBL" id="KAF7345207.1"/>
    </source>
</evidence>
<organism evidence="6 7">
    <name type="scientific">Mycena sanguinolenta</name>
    <dbReference type="NCBI Taxonomy" id="230812"/>
    <lineage>
        <taxon>Eukaryota</taxon>
        <taxon>Fungi</taxon>
        <taxon>Dikarya</taxon>
        <taxon>Basidiomycota</taxon>
        <taxon>Agaricomycotina</taxon>
        <taxon>Agaricomycetes</taxon>
        <taxon>Agaricomycetidae</taxon>
        <taxon>Agaricales</taxon>
        <taxon>Marasmiineae</taxon>
        <taxon>Mycenaceae</taxon>
        <taxon>Mycena</taxon>
    </lineage>
</organism>
<reference evidence="6" key="1">
    <citation type="submission" date="2020-05" db="EMBL/GenBank/DDBJ databases">
        <title>Mycena genomes resolve the evolution of fungal bioluminescence.</title>
        <authorList>
            <person name="Tsai I.J."/>
        </authorList>
    </citation>
    <scope>NUCLEOTIDE SEQUENCE</scope>
    <source>
        <strain evidence="6">160909Yilan</strain>
    </source>
</reference>
<proteinExistence type="predicted"/>
<evidence type="ECO:0000256" key="2">
    <source>
        <dbReference type="ARBA" id="ARBA00022771"/>
    </source>
</evidence>
<dbReference type="GO" id="GO:0008270">
    <property type="term" value="F:zinc ion binding"/>
    <property type="evidence" value="ECO:0007669"/>
    <property type="project" value="UniProtKB-KW"/>
</dbReference>
<comment type="caution">
    <text evidence="6">The sequence shown here is derived from an EMBL/GenBank/DDBJ whole genome shotgun (WGS) entry which is preliminary data.</text>
</comment>
<dbReference type="InterPro" id="IPR002893">
    <property type="entry name" value="Znf_MYND"/>
</dbReference>
<feature type="domain" description="MYND-type" evidence="5">
    <location>
        <begin position="32"/>
        <end position="74"/>
    </location>
</feature>
<evidence type="ECO:0000313" key="7">
    <source>
        <dbReference type="Proteomes" id="UP000623467"/>
    </source>
</evidence>
<keyword evidence="3" id="KW-0862">Zinc</keyword>
<dbReference type="EMBL" id="JACAZH010000020">
    <property type="protein sequence ID" value="KAF7345207.1"/>
    <property type="molecule type" value="Genomic_DNA"/>
</dbReference>
<gene>
    <name evidence="6" type="ORF">MSAN_01897200</name>
</gene>
<name>A0A8H7CR57_9AGAR</name>
<keyword evidence="7" id="KW-1185">Reference proteome</keyword>
<sequence>MSAPSNASPHTDNGVFFAAFRKHHRRECKNACSACLVNEQALGRAMRRCAKCQVSFYCSKECQTRDWPVHKEICGDGGIPKRMRKLAKALMSCPHIVLQLQSVFILAFDLLQRPRCDEPLWARVDIAVEPSSMNDLMNIFLRKEPPKDRVQGMVQINRFIPGTAADVTSPERIAAWRRQRAQVDSEGYKADALGMVEMCQTDSEFVVAFPLRIPSRMKQIVEAWRDSGCTITLDSGEETSVPYTVENCLQTINMQIRDETRNQLLLRTKMLPSDIQIIRDAATDPQTQTISALIFHTKLAREFVYKSIYPILVQRVRAVSIPPPRINGGR</sequence>
<dbReference type="SUPFAM" id="SSF144232">
    <property type="entry name" value="HIT/MYND zinc finger-like"/>
    <property type="match status" value="1"/>
</dbReference>
<protein>
    <submittedName>
        <fullName evidence="6">MYND-type domain-containing protein</fullName>
    </submittedName>
</protein>
<evidence type="ECO:0000256" key="4">
    <source>
        <dbReference type="PROSITE-ProRule" id="PRU00134"/>
    </source>
</evidence>
<dbReference type="PROSITE" id="PS50865">
    <property type="entry name" value="ZF_MYND_2"/>
    <property type="match status" value="1"/>
</dbReference>
<keyword evidence="1" id="KW-0479">Metal-binding</keyword>
<dbReference type="Proteomes" id="UP000623467">
    <property type="component" value="Unassembled WGS sequence"/>
</dbReference>
<dbReference type="Pfam" id="PF01753">
    <property type="entry name" value="zf-MYND"/>
    <property type="match status" value="1"/>
</dbReference>
<dbReference type="AlphaFoldDB" id="A0A8H7CR57"/>
<dbReference type="OrthoDB" id="5231159at2759"/>
<evidence type="ECO:0000256" key="3">
    <source>
        <dbReference type="ARBA" id="ARBA00022833"/>
    </source>
</evidence>
<dbReference type="Gene3D" id="6.10.140.2220">
    <property type="match status" value="1"/>
</dbReference>
<accession>A0A8H7CR57</accession>